<dbReference type="EMBL" id="JBHFEH010000004">
    <property type="protein sequence ID" value="KAL2057504.1"/>
    <property type="molecule type" value="Genomic_DNA"/>
</dbReference>
<protein>
    <recommendedName>
        <fullName evidence="3">PPPDE domain-containing protein</fullName>
    </recommendedName>
</protein>
<evidence type="ECO:0000313" key="1">
    <source>
        <dbReference type="EMBL" id="KAL2057504.1"/>
    </source>
</evidence>
<comment type="caution">
    <text evidence="1">The sequence shown here is derived from an EMBL/GenBank/DDBJ whole genome shotgun (WGS) entry which is preliminary data.</text>
</comment>
<dbReference type="Gene3D" id="3.90.1720.30">
    <property type="entry name" value="PPPDE domains"/>
    <property type="match status" value="1"/>
</dbReference>
<evidence type="ECO:0000313" key="2">
    <source>
        <dbReference type="Proteomes" id="UP001590951"/>
    </source>
</evidence>
<name>A0ABR4BI62_9LECA</name>
<dbReference type="InterPro" id="IPR042266">
    <property type="entry name" value="PPPDE_sf"/>
</dbReference>
<gene>
    <name evidence="1" type="ORF">ABVK25_001888</name>
</gene>
<reference evidence="1 2" key="1">
    <citation type="submission" date="2024-09" db="EMBL/GenBank/DDBJ databases">
        <title>Rethinking Asexuality: The Enigmatic Case of Functional Sexual Genes in Lepraria (Stereocaulaceae).</title>
        <authorList>
            <person name="Doellman M."/>
            <person name="Sun Y."/>
            <person name="Barcenas-Pena A."/>
            <person name="Lumbsch H.T."/>
            <person name="Grewe F."/>
        </authorList>
    </citation>
    <scope>NUCLEOTIDE SEQUENCE [LARGE SCALE GENOMIC DNA]</scope>
    <source>
        <strain evidence="1 2">Grewe 0041</strain>
    </source>
</reference>
<keyword evidence="2" id="KW-1185">Reference proteome</keyword>
<evidence type="ECO:0008006" key="3">
    <source>
        <dbReference type="Google" id="ProtNLM"/>
    </source>
</evidence>
<organism evidence="1 2">
    <name type="scientific">Lepraria finkii</name>
    <dbReference type="NCBI Taxonomy" id="1340010"/>
    <lineage>
        <taxon>Eukaryota</taxon>
        <taxon>Fungi</taxon>
        <taxon>Dikarya</taxon>
        <taxon>Ascomycota</taxon>
        <taxon>Pezizomycotina</taxon>
        <taxon>Lecanoromycetes</taxon>
        <taxon>OSLEUM clade</taxon>
        <taxon>Lecanoromycetidae</taxon>
        <taxon>Lecanorales</taxon>
        <taxon>Lecanorineae</taxon>
        <taxon>Stereocaulaceae</taxon>
        <taxon>Lepraria</taxon>
    </lineage>
</organism>
<sequence length="351" mass="39493">MASIVVNALAPHLVRGARMGVHWAGPPVTAASTKFVEASHAARDFVRQVAVKNFEGLTESEYREATNTQSEATIKAEHNLIELDDDQAKAIVQSTSDSDGQDVAMKPRDIRLHCQTIRASRELLQIADLGGVIPQLSHWCVEIDGVFCELRANDRGNPPALRNNNGRTVLYSELGEQDRKIKLEITTDRRMYESTKSYDIGRTVLSTEQIIKIASLVFRRFAQSYDLLIDNCQLFSQLLAETIGGRDNVEQVRSILNKKSGIGLPIAASWLAGPVYHFMAVVHHALPKVSSTHDCGSNRFCADCSAQSLHQRFDHMLKDWEKFYYHPRVYRSREKTAQDIDAMFEKFNPFS</sequence>
<dbReference type="Proteomes" id="UP001590951">
    <property type="component" value="Unassembled WGS sequence"/>
</dbReference>
<accession>A0ABR4BI62</accession>
<proteinExistence type="predicted"/>